<dbReference type="GO" id="GO:0015774">
    <property type="term" value="P:polysaccharide transport"/>
    <property type="evidence" value="ECO:0007669"/>
    <property type="project" value="InterPro"/>
</dbReference>
<proteinExistence type="predicted"/>
<dbReference type="GO" id="GO:0000271">
    <property type="term" value="P:polysaccharide biosynthetic process"/>
    <property type="evidence" value="ECO:0007669"/>
    <property type="project" value="InterPro"/>
</dbReference>
<dbReference type="InterPro" id="IPR007833">
    <property type="entry name" value="Capsule_polysaccharide_synth"/>
</dbReference>
<dbReference type="Proteomes" id="UP000651050">
    <property type="component" value="Unassembled WGS sequence"/>
</dbReference>
<sequence>MKKVLFVCYGSGHVRMVVPVAKALVAQGLASVQVLGLTTAAPVVRAAGLPLLQIKDFIEASDAAALARGRELVAGMGQVDDPVESAAYLGLSYADLSAEAGEEEAARRHAQLGRQAFLPVRTLRRVLERVKPDLLVVTNSPRAERAAVLAARGLGIPAVCIVDLFAVDEVRWIGARGYAQRICVLNEGVRDFLVAAGRQPREIVVTGNPAFDALRDPANATLGAQIRRSQGWEGRRVLLWPNQAEPAIHPFDGSPGDPDLPARVLQALVDWTLAHPDAVLCVRPRAGEAPPPLPSANQVVVTGQDWALPPLLHTVDAVVTLTSTVGLEGHLCGARLVQVLGSVFDAAMPLARFGVADAAVPLAGLGDALDRWTAAGRGATTGAPGEATDRVVRVLAEFL</sequence>
<comment type="caution">
    <text evidence="1">The sequence shown here is derived from an EMBL/GenBank/DDBJ whole genome shotgun (WGS) entry which is preliminary data.</text>
</comment>
<name>A0A931H3J0_9BURK</name>
<dbReference type="AlphaFoldDB" id="A0A931H3J0"/>
<keyword evidence="2" id="KW-1185">Reference proteome</keyword>
<evidence type="ECO:0000313" key="2">
    <source>
        <dbReference type="Proteomes" id="UP000651050"/>
    </source>
</evidence>
<dbReference type="Gene3D" id="3.40.50.2000">
    <property type="entry name" value="Glycogen Phosphorylase B"/>
    <property type="match status" value="1"/>
</dbReference>
<accession>A0A931H3J0</accession>
<gene>
    <name evidence="1" type="ORF">I5803_07540</name>
</gene>
<protein>
    <submittedName>
        <fullName evidence="1">UDP-glycosyltransferase</fullName>
    </submittedName>
</protein>
<reference evidence="1" key="1">
    <citation type="submission" date="2020-11" db="EMBL/GenBank/DDBJ databases">
        <title>Bacterial whole genome sequence for Caenimonas sp. DR4.4.</title>
        <authorList>
            <person name="Le V."/>
            <person name="Ko S.-R."/>
            <person name="Ahn C.-Y."/>
            <person name="Oh H.-M."/>
        </authorList>
    </citation>
    <scope>NUCLEOTIDE SEQUENCE</scope>
    <source>
        <strain evidence="1">DR4.4</strain>
    </source>
</reference>
<organism evidence="1 2">
    <name type="scientific">Caenimonas aquaedulcis</name>
    <dbReference type="NCBI Taxonomy" id="2793270"/>
    <lineage>
        <taxon>Bacteria</taxon>
        <taxon>Pseudomonadati</taxon>
        <taxon>Pseudomonadota</taxon>
        <taxon>Betaproteobacteria</taxon>
        <taxon>Burkholderiales</taxon>
        <taxon>Comamonadaceae</taxon>
        <taxon>Caenimonas</taxon>
    </lineage>
</organism>
<dbReference type="Pfam" id="PF05159">
    <property type="entry name" value="Capsule_synth"/>
    <property type="match status" value="1"/>
</dbReference>
<dbReference type="EMBL" id="JADWYS010000001">
    <property type="protein sequence ID" value="MBG9387867.1"/>
    <property type="molecule type" value="Genomic_DNA"/>
</dbReference>
<dbReference type="SUPFAM" id="SSF53756">
    <property type="entry name" value="UDP-Glycosyltransferase/glycogen phosphorylase"/>
    <property type="match status" value="1"/>
</dbReference>
<dbReference type="RefSeq" id="WP_196985759.1">
    <property type="nucleotide sequence ID" value="NZ_JADWYS010000001.1"/>
</dbReference>
<evidence type="ECO:0000313" key="1">
    <source>
        <dbReference type="EMBL" id="MBG9387867.1"/>
    </source>
</evidence>